<dbReference type="OMA" id="GVWACSK"/>
<organism evidence="2 3">
    <name type="scientific">Taxus chinensis</name>
    <name type="common">Chinese yew</name>
    <name type="synonym">Taxus wallichiana var. chinensis</name>
    <dbReference type="NCBI Taxonomy" id="29808"/>
    <lineage>
        <taxon>Eukaryota</taxon>
        <taxon>Viridiplantae</taxon>
        <taxon>Streptophyta</taxon>
        <taxon>Embryophyta</taxon>
        <taxon>Tracheophyta</taxon>
        <taxon>Spermatophyta</taxon>
        <taxon>Pinopsida</taxon>
        <taxon>Pinidae</taxon>
        <taxon>Conifers II</taxon>
        <taxon>Cupressales</taxon>
        <taxon>Taxaceae</taxon>
        <taxon>Taxus</taxon>
    </lineage>
</organism>
<accession>A0AA38FCN1</accession>
<dbReference type="InterPro" id="IPR038925">
    <property type="entry name" value="At3g17800-like"/>
</dbReference>
<name>A0AA38FCN1_TAXCH</name>
<dbReference type="EMBL" id="JAHRHJ020000011">
    <property type="protein sequence ID" value="KAH9296516.1"/>
    <property type="molecule type" value="Genomic_DNA"/>
</dbReference>
<comment type="caution">
    <text evidence="2">The sequence shown here is derived from an EMBL/GenBank/DDBJ whole genome shotgun (WGS) entry which is preliminary data.</text>
</comment>
<protein>
    <submittedName>
        <fullName evidence="2">Uncharacterized protein</fullName>
    </submittedName>
</protein>
<dbReference type="Proteomes" id="UP000824469">
    <property type="component" value="Unassembled WGS sequence"/>
</dbReference>
<reference evidence="2 3" key="1">
    <citation type="journal article" date="2021" name="Nat. Plants">
        <title>The Taxus genome provides insights into paclitaxel biosynthesis.</title>
        <authorList>
            <person name="Xiong X."/>
            <person name="Gou J."/>
            <person name="Liao Q."/>
            <person name="Li Y."/>
            <person name="Zhou Q."/>
            <person name="Bi G."/>
            <person name="Li C."/>
            <person name="Du R."/>
            <person name="Wang X."/>
            <person name="Sun T."/>
            <person name="Guo L."/>
            <person name="Liang H."/>
            <person name="Lu P."/>
            <person name="Wu Y."/>
            <person name="Zhang Z."/>
            <person name="Ro D.K."/>
            <person name="Shang Y."/>
            <person name="Huang S."/>
            <person name="Yan J."/>
        </authorList>
    </citation>
    <scope>NUCLEOTIDE SEQUENCE [LARGE SCALE GENOMIC DNA]</scope>
    <source>
        <strain evidence="2">Ta-2019</strain>
    </source>
</reference>
<proteinExistence type="predicted"/>
<feature type="region of interest" description="Disordered" evidence="1">
    <location>
        <begin position="67"/>
        <end position="87"/>
    </location>
</feature>
<evidence type="ECO:0000256" key="1">
    <source>
        <dbReference type="SAM" id="MobiDB-lite"/>
    </source>
</evidence>
<dbReference type="AlphaFoldDB" id="A0AA38FCN1"/>
<evidence type="ECO:0000313" key="3">
    <source>
        <dbReference type="Proteomes" id="UP000824469"/>
    </source>
</evidence>
<keyword evidence="3" id="KW-1185">Reference proteome</keyword>
<evidence type="ECO:0000313" key="2">
    <source>
        <dbReference type="EMBL" id="KAH9296516.1"/>
    </source>
</evidence>
<dbReference type="PANTHER" id="PTHR31808:SF4">
    <property type="entry name" value="LIGASE, PUTATIVE (DUF760)-RELATED"/>
    <property type="match status" value="1"/>
</dbReference>
<feature type="non-terminal residue" evidence="2">
    <location>
        <position position="144"/>
    </location>
</feature>
<feature type="compositionally biased region" description="Polar residues" evidence="1">
    <location>
        <begin position="132"/>
        <end position="144"/>
    </location>
</feature>
<sequence length="144" mass="15636">MSAAAQFRVFDLKMQRVGNGVPKAACNFSHNGRLTLHTNFAFLKTSFQFSAPGKQWRGVWACSKKRKESSSSVEVGGNNGETCKPIAPLQLESPTGQLLSQLLKDHPHLLPAAADQQLESLIADRDAAAQQEPPSTTGTELILY</sequence>
<gene>
    <name evidence="2" type="ORF">KI387_040104</name>
</gene>
<dbReference type="PANTHER" id="PTHR31808">
    <property type="entry name" value="EXPRESSED PROTEIN"/>
    <property type="match status" value="1"/>
</dbReference>
<feature type="region of interest" description="Disordered" evidence="1">
    <location>
        <begin position="125"/>
        <end position="144"/>
    </location>
</feature>